<evidence type="ECO:0000256" key="1">
    <source>
        <dbReference type="SAM" id="SignalP"/>
    </source>
</evidence>
<name>A0ABZ2XUP1_9RHOB</name>
<gene>
    <name evidence="2" type="ORF">QEZ52_17630</name>
</gene>
<evidence type="ECO:0000313" key="2">
    <source>
        <dbReference type="EMBL" id="WZK88401.1"/>
    </source>
</evidence>
<evidence type="ECO:0000313" key="3">
    <source>
        <dbReference type="Proteomes" id="UP001623232"/>
    </source>
</evidence>
<organism evidence="2 3">
    <name type="scientific">Aliisedimentitalea scapharcae</name>
    <dbReference type="NCBI Taxonomy" id="1524259"/>
    <lineage>
        <taxon>Bacteria</taxon>
        <taxon>Pseudomonadati</taxon>
        <taxon>Pseudomonadota</taxon>
        <taxon>Alphaproteobacteria</taxon>
        <taxon>Rhodobacterales</taxon>
        <taxon>Roseobacteraceae</taxon>
        <taxon>Aliisedimentitalea</taxon>
    </lineage>
</organism>
<protein>
    <submittedName>
        <fullName evidence="2">Uncharacterized protein</fullName>
    </submittedName>
</protein>
<dbReference type="RefSeq" id="WP_406645787.1">
    <property type="nucleotide sequence ID" value="NZ_CP123584.1"/>
</dbReference>
<reference evidence="2 3" key="1">
    <citation type="submission" date="2023-04" db="EMBL/GenBank/DDBJ databases">
        <title>Complete genome sequence of Alisedimentitalea scapharcae.</title>
        <authorList>
            <person name="Rong J.-C."/>
            <person name="Yi M.-L."/>
            <person name="Zhao Q."/>
        </authorList>
    </citation>
    <scope>NUCLEOTIDE SEQUENCE [LARGE SCALE GENOMIC DNA]</scope>
    <source>
        <strain evidence="2 3">KCTC 42119</strain>
    </source>
</reference>
<sequence length="222" mass="24726">MRAILVCVLLHVVLATPAQAGAWMRDRGTGFIATSSTLRQFPDYLGHETSVYAEYGLAQKLTVGLDYNQGSFSSGHAMLFARVPLGKPRTRYRFSAELGLGLYFFGGFREQMQKLTLSYGRNLETRFGHGWLAIDLASEFRQGLPGPTIKLDTTIGLSGTKRLQPMLQIETSRPAIGPVNWAVIPSIRYRTKNNISWVIGAERKSVGNHKSIGVKLAFWKEF</sequence>
<feature type="chain" id="PRO_5045899538" evidence="1">
    <location>
        <begin position="21"/>
        <end position="222"/>
    </location>
</feature>
<accession>A0ABZ2XUP1</accession>
<dbReference type="Proteomes" id="UP001623232">
    <property type="component" value="Chromosome"/>
</dbReference>
<dbReference type="EMBL" id="CP123584">
    <property type="protein sequence ID" value="WZK88401.1"/>
    <property type="molecule type" value="Genomic_DNA"/>
</dbReference>
<keyword evidence="3" id="KW-1185">Reference proteome</keyword>
<keyword evidence="1" id="KW-0732">Signal</keyword>
<proteinExistence type="predicted"/>
<feature type="signal peptide" evidence="1">
    <location>
        <begin position="1"/>
        <end position="20"/>
    </location>
</feature>